<feature type="domain" description="POTRA" evidence="3">
    <location>
        <begin position="180"/>
        <end position="225"/>
    </location>
</feature>
<keyword evidence="1" id="KW-0472">Membrane</keyword>
<comment type="caution">
    <text evidence="4">The sequence shown here is derived from an EMBL/GenBank/DDBJ whole genome shotgun (WGS) entry which is preliminary data.</text>
</comment>
<dbReference type="PANTHER" id="PTHR12815">
    <property type="entry name" value="SORTING AND ASSEMBLY MACHINERY SAMM50 PROTEIN FAMILY MEMBER"/>
    <property type="match status" value="1"/>
</dbReference>
<keyword evidence="5" id="KW-1185">Reference proteome</keyword>
<dbReference type="Proteomes" id="UP001597011">
    <property type="component" value="Unassembled WGS sequence"/>
</dbReference>
<evidence type="ECO:0000259" key="3">
    <source>
        <dbReference type="Pfam" id="PF07244"/>
    </source>
</evidence>
<gene>
    <name evidence="4" type="ORF">ACFQ0I_00260</name>
</gene>
<dbReference type="Pfam" id="PF07244">
    <property type="entry name" value="POTRA"/>
    <property type="match status" value="1"/>
</dbReference>
<name>A0ABW3BNB8_9FLAO</name>
<keyword evidence="2" id="KW-0812">Transmembrane</keyword>
<dbReference type="InterPro" id="IPR039910">
    <property type="entry name" value="D15-like"/>
</dbReference>
<reference evidence="5" key="1">
    <citation type="journal article" date="2019" name="Int. J. Syst. Evol. Microbiol.">
        <title>The Global Catalogue of Microorganisms (GCM) 10K type strain sequencing project: providing services to taxonomists for standard genome sequencing and annotation.</title>
        <authorList>
            <consortium name="The Broad Institute Genomics Platform"/>
            <consortium name="The Broad Institute Genome Sequencing Center for Infectious Disease"/>
            <person name="Wu L."/>
            <person name="Ma J."/>
        </authorList>
    </citation>
    <scope>NUCLEOTIDE SEQUENCE [LARGE SCALE GENOMIC DNA]</scope>
    <source>
        <strain evidence="5">CCUG 60529</strain>
    </source>
</reference>
<dbReference type="InterPro" id="IPR010827">
    <property type="entry name" value="BamA/TamA_POTRA"/>
</dbReference>
<proteinExistence type="predicted"/>
<evidence type="ECO:0000313" key="5">
    <source>
        <dbReference type="Proteomes" id="UP001597011"/>
    </source>
</evidence>
<dbReference type="PANTHER" id="PTHR12815:SF18">
    <property type="entry name" value="SORTING AND ASSEMBLY MACHINERY COMPONENT 50 HOMOLOG"/>
    <property type="match status" value="1"/>
</dbReference>
<sequence length="564" mass="65174">MRKTFFLYLIIYVFFSSLLHSQNLLLKIEGETERETTLIDSITYKKIHLDYASIKNEVLSLQNTVLKNGYIENDFKGINKINDTVFLASLHLKKKYQKLSIYYDTSILDKKLLQLISKDIFKDHFIIDIKNTDDVLNFINAKISEKGYPFSRLYLSDITIKDNTNLEANLIVESNEQKRTINNIVIKGYEKFPRSFLKHYIKIKPSQTFNLDAIKKKSEKFRDLRFVTEAKAPEILFSKDSTTLYLYLNKTKSNSFDGFLGFGTNDKTNKLDFNGYLDLNLTNNLNYGESFKLLYKGEQNEQKLFETNLTLPYLFKSPIGLDLALRIFNKDSSFITVNQSAKIHYQINPNQKVSSGILSIQSNNLLNINTSSTIVDYKSNYFTLAYQFLKRQSHNAIFPIKTNVSIETNFGKRKQTSQTEQQSLIALDAYKIFNLDPKNSIFLRTQGTTLNSNTYLENELIRFGGINSLRGFEENSIYATLYGLINTEYRFLLNNNLYAHTLTDAAYLENKITATKQKLFGYGIGFGLFAKTGLFKLNYAIGHTENQDFNFSNYKIQISFISSF</sequence>
<protein>
    <submittedName>
        <fullName evidence="4">POTRA domain-containing protein</fullName>
    </submittedName>
</protein>
<accession>A0ABW3BNB8</accession>
<organism evidence="4 5">
    <name type="scientific">Mariniflexile aquimaris</name>
    <dbReference type="NCBI Taxonomy" id="881009"/>
    <lineage>
        <taxon>Bacteria</taxon>
        <taxon>Pseudomonadati</taxon>
        <taxon>Bacteroidota</taxon>
        <taxon>Flavobacteriia</taxon>
        <taxon>Flavobacteriales</taxon>
        <taxon>Flavobacteriaceae</taxon>
        <taxon>Mariniflexile</taxon>
    </lineage>
</organism>
<evidence type="ECO:0000256" key="1">
    <source>
        <dbReference type="ARBA" id="ARBA00022452"/>
    </source>
</evidence>
<evidence type="ECO:0000313" key="4">
    <source>
        <dbReference type="EMBL" id="MFD0834178.1"/>
    </source>
</evidence>
<dbReference type="Gene3D" id="2.40.160.50">
    <property type="entry name" value="membrane protein fhac: a member of the omp85/tpsb transporter family"/>
    <property type="match status" value="1"/>
</dbReference>
<evidence type="ECO:0000256" key="2">
    <source>
        <dbReference type="ARBA" id="ARBA00022692"/>
    </source>
</evidence>
<keyword evidence="1" id="KW-1134">Transmembrane beta strand</keyword>
<dbReference type="EMBL" id="JBHTIB010000002">
    <property type="protein sequence ID" value="MFD0834178.1"/>
    <property type="molecule type" value="Genomic_DNA"/>
</dbReference>